<evidence type="ECO:0000313" key="2">
    <source>
        <dbReference type="EMBL" id="MBD2866980.1"/>
    </source>
</evidence>
<keyword evidence="3" id="KW-1185">Reference proteome</keyword>
<organism evidence="2 3">
    <name type="scientific">Paenibacillus arenilitoris</name>
    <dbReference type="NCBI Taxonomy" id="2772299"/>
    <lineage>
        <taxon>Bacteria</taxon>
        <taxon>Bacillati</taxon>
        <taxon>Bacillota</taxon>
        <taxon>Bacilli</taxon>
        <taxon>Bacillales</taxon>
        <taxon>Paenibacillaceae</taxon>
        <taxon>Paenibacillus</taxon>
    </lineage>
</organism>
<dbReference type="PANTHER" id="PTHR30383">
    <property type="entry name" value="THIOESTERASE 1/PROTEASE 1/LYSOPHOSPHOLIPASE L1"/>
    <property type="match status" value="1"/>
</dbReference>
<dbReference type="SUPFAM" id="SSF52266">
    <property type="entry name" value="SGNH hydrolase"/>
    <property type="match status" value="1"/>
</dbReference>
<dbReference type="Proteomes" id="UP000632125">
    <property type="component" value="Unassembled WGS sequence"/>
</dbReference>
<dbReference type="EMBL" id="JACXIY010000001">
    <property type="protein sequence ID" value="MBD2866980.1"/>
    <property type="molecule type" value="Genomic_DNA"/>
</dbReference>
<dbReference type="AlphaFoldDB" id="A0A927CJS5"/>
<evidence type="ECO:0000313" key="3">
    <source>
        <dbReference type="Proteomes" id="UP000632125"/>
    </source>
</evidence>
<dbReference type="InterPro" id="IPR013830">
    <property type="entry name" value="SGNH_hydro"/>
</dbReference>
<dbReference type="RefSeq" id="WP_190857181.1">
    <property type="nucleotide sequence ID" value="NZ_JACXIY010000001.1"/>
</dbReference>
<dbReference type="Pfam" id="PF13472">
    <property type="entry name" value="Lipase_GDSL_2"/>
    <property type="match status" value="1"/>
</dbReference>
<dbReference type="CDD" id="cd00229">
    <property type="entry name" value="SGNH_hydrolase"/>
    <property type="match status" value="1"/>
</dbReference>
<dbReference type="Gene3D" id="3.40.50.1110">
    <property type="entry name" value="SGNH hydrolase"/>
    <property type="match status" value="1"/>
</dbReference>
<sequence>MEKTGKLSPYASAAGVRPVRFTDKQLKHFESNEAQLLRARCPAGVCLAVDTDAAWLELELLVEGAARAYAQATAIVRDRWADSVSLGRIGALPHTAVLKLPLEPPAAAGELRRVEAHLPQAACLTVVDVRLPPGAFAAPAKERPGRRLLCLGDSITQGLESRNPVGTYPIRLARLLNAELLNQGVGGLVFDPDSFDPELPFEPDLITIAYGVNDWAKDAPAAEIENRAQRYMERVCARYAGVPVLVITPIWHREEELAKAAGTLADVRAAITRVASGFAQARVVDGSKLVPCLPHLFADGVHPTEEGFGHYAAELYRYAATAIRR</sequence>
<dbReference type="GO" id="GO:0016787">
    <property type="term" value="F:hydrolase activity"/>
    <property type="evidence" value="ECO:0007669"/>
    <property type="project" value="UniProtKB-KW"/>
</dbReference>
<gene>
    <name evidence="2" type="ORF">IDH41_00210</name>
</gene>
<dbReference type="Gene3D" id="2.60.120.260">
    <property type="entry name" value="Galactose-binding domain-like"/>
    <property type="match status" value="1"/>
</dbReference>
<proteinExistence type="predicted"/>
<dbReference type="InterPro" id="IPR036514">
    <property type="entry name" value="SGNH_hydro_sf"/>
</dbReference>
<evidence type="ECO:0000259" key="1">
    <source>
        <dbReference type="Pfam" id="PF13472"/>
    </source>
</evidence>
<keyword evidence="2" id="KW-0378">Hydrolase</keyword>
<feature type="domain" description="SGNH hydrolase-type esterase" evidence="1">
    <location>
        <begin position="150"/>
        <end position="307"/>
    </location>
</feature>
<protein>
    <submittedName>
        <fullName evidence="2">SGNH/GDSL hydrolase family protein</fullName>
    </submittedName>
</protein>
<name>A0A927CJS5_9BACL</name>
<dbReference type="InterPro" id="IPR051532">
    <property type="entry name" value="Ester_Hydrolysis_Enzymes"/>
</dbReference>
<comment type="caution">
    <text evidence="2">The sequence shown here is derived from an EMBL/GenBank/DDBJ whole genome shotgun (WGS) entry which is preliminary data.</text>
</comment>
<accession>A0A927CJS5</accession>
<reference evidence="2" key="1">
    <citation type="submission" date="2020-09" db="EMBL/GenBank/DDBJ databases">
        <title>A novel bacterium of genus Paenibacillus, isolated from South China Sea.</title>
        <authorList>
            <person name="Huang H."/>
            <person name="Mo K."/>
            <person name="Hu Y."/>
        </authorList>
    </citation>
    <scope>NUCLEOTIDE SEQUENCE</scope>
    <source>
        <strain evidence="2">IB182493</strain>
    </source>
</reference>